<sequence>MSIRLATCNDYKILCDIDSVAEIDGHRCEEIFNWIKSDSCHIYEKNDQAIGYGVLTHHFFGYPFIELIMVNKPFRQQGIGREIIEYFQSIYHSTKLFSSTNLSNQPMQNLFSRLGFKPSGSIDNLDEGDPEIIFCFSNMTQNS</sequence>
<comment type="caution">
    <text evidence="2">The sequence shown here is derived from an EMBL/GenBank/DDBJ whole genome shotgun (WGS) entry which is preliminary data.</text>
</comment>
<feature type="domain" description="N-acetyltransferase" evidence="1">
    <location>
        <begin position="1"/>
        <end position="139"/>
    </location>
</feature>
<gene>
    <name evidence="2" type="ORF">M983_0645</name>
</gene>
<dbReference type="STRING" id="1354337.M983_0645"/>
<dbReference type="EMBL" id="LXEN01000030">
    <property type="protein sequence ID" value="OAT35245.1"/>
    <property type="molecule type" value="Genomic_DNA"/>
</dbReference>
<name>A0A198GEA3_9GAMM</name>
<dbReference type="InterPro" id="IPR016181">
    <property type="entry name" value="Acyl_CoA_acyltransferase"/>
</dbReference>
<proteinExistence type="predicted"/>
<dbReference type="GO" id="GO:0016747">
    <property type="term" value="F:acyltransferase activity, transferring groups other than amino-acyl groups"/>
    <property type="evidence" value="ECO:0007669"/>
    <property type="project" value="InterPro"/>
</dbReference>
<evidence type="ECO:0000313" key="3">
    <source>
        <dbReference type="Proteomes" id="UP000094023"/>
    </source>
</evidence>
<dbReference type="Proteomes" id="UP000094023">
    <property type="component" value="Unassembled WGS sequence"/>
</dbReference>
<accession>A0A198GEA3</accession>
<keyword evidence="3" id="KW-1185">Reference proteome</keyword>
<dbReference type="PROSITE" id="PS51186">
    <property type="entry name" value="GNAT"/>
    <property type="match status" value="1"/>
</dbReference>
<dbReference type="CDD" id="cd04301">
    <property type="entry name" value="NAT_SF"/>
    <property type="match status" value="1"/>
</dbReference>
<dbReference type="SUPFAM" id="SSF55729">
    <property type="entry name" value="Acyl-CoA N-acyltransferases (Nat)"/>
    <property type="match status" value="1"/>
</dbReference>
<dbReference type="OrthoDB" id="5638018at2"/>
<dbReference type="Gene3D" id="3.40.630.30">
    <property type="match status" value="1"/>
</dbReference>
<dbReference type="Pfam" id="PF00583">
    <property type="entry name" value="Acetyltransf_1"/>
    <property type="match status" value="1"/>
</dbReference>
<dbReference type="InterPro" id="IPR000182">
    <property type="entry name" value="GNAT_dom"/>
</dbReference>
<evidence type="ECO:0000313" key="2">
    <source>
        <dbReference type="EMBL" id="OAT35245.1"/>
    </source>
</evidence>
<evidence type="ECO:0000259" key="1">
    <source>
        <dbReference type="PROSITE" id="PS51186"/>
    </source>
</evidence>
<dbReference type="AlphaFoldDB" id="A0A198GEA3"/>
<reference evidence="2 3" key="1">
    <citation type="submission" date="2016-04" db="EMBL/GenBank/DDBJ databases">
        <title>ATOL: Assembling a taxonomically balanced genome-scale reconstruction of the evolutionary history of the Enterobacteriaceae.</title>
        <authorList>
            <person name="Plunkett G.III."/>
            <person name="Neeno-Eckwall E.C."/>
            <person name="Glasner J.D."/>
            <person name="Perna N.T."/>
        </authorList>
    </citation>
    <scope>NUCLEOTIDE SEQUENCE [LARGE SCALE GENOMIC DNA]</scope>
    <source>
        <strain evidence="2 3">ATCC 19692</strain>
    </source>
</reference>
<dbReference type="RefSeq" id="WP_066746963.1">
    <property type="nucleotide sequence ID" value="NZ_LXEN01000030.1"/>
</dbReference>
<organism evidence="2 3">
    <name type="scientific">Proteus myxofaciens ATCC 19692</name>
    <dbReference type="NCBI Taxonomy" id="1354337"/>
    <lineage>
        <taxon>Bacteria</taxon>
        <taxon>Pseudomonadati</taxon>
        <taxon>Pseudomonadota</taxon>
        <taxon>Gammaproteobacteria</taxon>
        <taxon>Enterobacterales</taxon>
        <taxon>Morganellaceae</taxon>
        <taxon>Proteus</taxon>
    </lineage>
</organism>
<protein>
    <recommendedName>
        <fullName evidence="1">N-acetyltransferase domain-containing protein</fullName>
    </recommendedName>
</protein>